<organism evidence="5 6">
    <name type="scientific">Paenibacillus contaminans</name>
    <dbReference type="NCBI Taxonomy" id="450362"/>
    <lineage>
        <taxon>Bacteria</taxon>
        <taxon>Bacillati</taxon>
        <taxon>Bacillota</taxon>
        <taxon>Bacilli</taxon>
        <taxon>Bacillales</taxon>
        <taxon>Paenibacillaceae</taxon>
        <taxon>Paenibacillus</taxon>
    </lineage>
</organism>
<keyword evidence="1" id="KW-0805">Transcription regulation</keyword>
<dbReference type="GO" id="GO:0003700">
    <property type="term" value="F:DNA-binding transcription factor activity"/>
    <property type="evidence" value="ECO:0007669"/>
    <property type="project" value="InterPro"/>
</dbReference>
<dbReference type="SMART" id="SM00418">
    <property type="entry name" value="HTH_ARSR"/>
    <property type="match status" value="1"/>
</dbReference>
<dbReference type="PANTHER" id="PTHR43132">
    <property type="entry name" value="ARSENICAL RESISTANCE OPERON REPRESSOR ARSR-RELATED"/>
    <property type="match status" value="1"/>
</dbReference>
<evidence type="ECO:0000313" key="6">
    <source>
        <dbReference type="Proteomes" id="UP000250369"/>
    </source>
</evidence>
<dbReference type="PANTHER" id="PTHR43132:SF2">
    <property type="entry name" value="ARSENICAL RESISTANCE OPERON REPRESSOR ARSR-RELATED"/>
    <property type="match status" value="1"/>
</dbReference>
<feature type="domain" description="HTH arsR-type" evidence="4">
    <location>
        <begin position="17"/>
        <end position="104"/>
    </location>
</feature>
<gene>
    <name evidence="5" type="ORF">DQG23_15690</name>
</gene>
<reference evidence="5 6" key="1">
    <citation type="journal article" date="2009" name="Int. J. Syst. Evol. Microbiol.">
        <title>Paenibacillus contaminans sp. nov., isolated from a contaminated laboratory plate.</title>
        <authorList>
            <person name="Chou J.H."/>
            <person name="Lee J.H."/>
            <person name="Lin M.C."/>
            <person name="Chang P.S."/>
            <person name="Arun A.B."/>
            <person name="Young C.C."/>
            <person name="Chen W.M."/>
        </authorList>
    </citation>
    <scope>NUCLEOTIDE SEQUENCE [LARGE SCALE GENOMIC DNA]</scope>
    <source>
        <strain evidence="5 6">CKOBP-6</strain>
    </source>
</reference>
<dbReference type="OrthoDB" id="9781958at2"/>
<keyword evidence="2" id="KW-0238">DNA-binding</keyword>
<sequence length="314" mass="34265">MKAEETTKRIPPPQIQVVAKALSGDLRLRILEALGEEPLSVTQLTEALGVAQPTVSINVQMLEHAGLIETAAGSGREKLCTRVYDSLLLELPRKPGDMLSALEEIAMPVGMYSDASVTTPCGLVGPDGLIGNADDPRSFYLPERANTWLLWLSESGYVEYRFPNPMPPGVKLDAIAVSAELCSEAPGYREDWLSDITLSVNGLEIGTWTSPGDFGMDKGTLTPTWWVGGTQHGRLTEWRIGQEGSQLNGFSCSEVRLGDLELQYDRPIIVRFEVKPDAVNRGGLNLFGSRFGNIPQDVKMTFSRMTSATPKTPI</sequence>
<dbReference type="Pfam" id="PF12840">
    <property type="entry name" value="HTH_20"/>
    <property type="match status" value="1"/>
</dbReference>
<evidence type="ECO:0000256" key="2">
    <source>
        <dbReference type="ARBA" id="ARBA00023125"/>
    </source>
</evidence>
<accession>A0A329ML43</accession>
<dbReference type="RefSeq" id="WP_113031804.1">
    <property type="nucleotide sequence ID" value="NZ_QMFB01000008.1"/>
</dbReference>
<dbReference type="InterPro" id="IPR001845">
    <property type="entry name" value="HTH_ArsR_DNA-bd_dom"/>
</dbReference>
<protein>
    <submittedName>
        <fullName evidence="5">Transcriptional regulator</fullName>
    </submittedName>
</protein>
<dbReference type="InterPro" id="IPR036390">
    <property type="entry name" value="WH_DNA-bd_sf"/>
</dbReference>
<dbReference type="CDD" id="cd00090">
    <property type="entry name" value="HTH_ARSR"/>
    <property type="match status" value="1"/>
</dbReference>
<proteinExistence type="predicted"/>
<dbReference type="Gene3D" id="1.10.10.10">
    <property type="entry name" value="Winged helix-like DNA-binding domain superfamily/Winged helix DNA-binding domain"/>
    <property type="match status" value="1"/>
</dbReference>
<dbReference type="Proteomes" id="UP000250369">
    <property type="component" value="Unassembled WGS sequence"/>
</dbReference>
<evidence type="ECO:0000259" key="4">
    <source>
        <dbReference type="SMART" id="SM00418"/>
    </source>
</evidence>
<evidence type="ECO:0000256" key="3">
    <source>
        <dbReference type="ARBA" id="ARBA00023163"/>
    </source>
</evidence>
<dbReference type="InterPro" id="IPR051011">
    <property type="entry name" value="Metal_resp_trans_reg"/>
</dbReference>
<keyword evidence="3" id="KW-0804">Transcription</keyword>
<evidence type="ECO:0000256" key="1">
    <source>
        <dbReference type="ARBA" id="ARBA00023015"/>
    </source>
</evidence>
<keyword evidence="6" id="KW-1185">Reference proteome</keyword>
<dbReference type="InterPro" id="IPR036388">
    <property type="entry name" value="WH-like_DNA-bd_sf"/>
</dbReference>
<comment type="caution">
    <text evidence="5">The sequence shown here is derived from an EMBL/GenBank/DDBJ whole genome shotgun (WGS) entry which is preliminary data.</text>
</comment>
<dbReference type="EMBL" id="QMFB01000008">
    <property type="protein sequence ID" value="RAV20525.1"/>
    <property type="molecule type" value="Genomic_DNA"/>
</dbReference>
<dbReference type="InterPro" id="IPR011991">
    <property type="entry name" value="ArsR-like_HTH"/>
</dbReference>
<dbReference type="GO" id="GO:0003677">
    <property type="term" value="F:DNA binding"/>
    <property type="evidence" value="ECO:0007669"/>
    <property type="project" value="UniProtKB-KW"/>
</dbReference>
<evidence type="ECO:0000313" key="5">
    <source>
        <dbReference type="EMBL" id="RAV20525.1"/>
    </source>
</evidence>
<dbReference type="SUPFAM" id="SSF46785">
    <property type="entry name" value="Winged helix' DNA-binding domain"/>
    <property type="match status" value="1"/>
</dbReference>
<name>A0A329ML43_9BACL</name>
<dbReference type="AlphaFoldDB" id="A0A329ML43"/>